<dbReference type="RefSeq" id="WP_065611652.1">
    <property type="nucleotide sequence ID" value="NZ_CAWMPN010000013.1"/>
</dbReference>
<dbReference type="EMBL" id="MAJU01000013">
    <property type="protein sequence ID" value="OCH20363.1"/>
    <property type="molecule type" value="Genomic_DNA"/>
</dbReference>
<evidence type="ECO:0000256" key="1">
    <source>
        <dbReference type="SAM" id="Phobius"/>
    </source>
</evidence>
<keyword evidence="1" id="KW-1133">Transmembrane helix</keyword>
<reference evidence="2 3" key="1">
    <citation type="submission" date="2016-06" db="EMBL/GenBank/DDBJ databases">
        <authorList>
            <person name="Kjaerup R.B."/>
            <person name="Dalgaard T.S."/>
            <person name="Juul-Madsen H.R."/>
        </authorList>
    </citation>
    <scope>NUCLEOTIDE SEQUENCE [LARGE SCALE GENOMIC DNA]</scope>
    <source>
        <strain evidence="2 3">1S159</strain>
    </source>
</reference>
<feature type="transmembrane region" description="Helical" evidence="1">
    <location>
        <begin position="9"/>
        <end position="28"/>
    </location>
</feature>
<dbReference type="Proteomes" id="UP000093523">
    <property type="component" value="Unassembled WGS sequence"/>
</dbReference>
<evidence type="ECO:0000313" key="3">
    <source>
        <dbReference type="Proteomes" id="UP000093523"/>
    </source>
</evidence>
<keyword evidence="1" id="KW-0812">Transmembrane</keyword>
<dbReference type="AlphaFoldDB" id="A0A1B9NXB4"/>
<comment type="caution">
    <text evidence="2">The sequence shown here is derived from an EMBL/GenBank/DDBJ whole genome shotgun (WGS) entry which is preliminary data.</text>
</comment>
<sequence length="161" mass="18527">MRIKQKGSASIEFVIGFMAFWFMCMAWVEMSYMSYISAVNDLAISEISRSAKKGNGQYLNIVDDVLHRENSIWNIAVSADNFKISIHYLPSIEALEAVKKGCQIPEGKRIRECGEEVNNALAIYRIDYNFHPIFSYAFSRSANLSREMIVVQEYERSKFEV</sequence>
<keyword evidence="1" id="KW-0472">Membrane</keyword>
<name>A0A1B9NXB4_ALILO</name>
<protein>
    <submittedName>
        <fullName evidence="2">Pilus assembly protein TadE</fullName>
    </submittedName>
</protein>
<proteinExistence type="predicted"/>
<evidence type="ECO:0000313" key="2">
    <source>
        <dbReference type="EMBL" id="OCH20363.1"/>
    </source>
</evidence>
<dbReference type="OrthoDB" id="6555614at2"/>
<gene>
    <name evidence="2" type="ORF">A6E04_01405</name>
</gene>
<organism evidence="2 3">
    <name type="scientific">Aliivibrio logei</name>
    <name type="common">Vibrio logei</name>
    <dbReference type="NCBI Taxonomy" id="688"/>
    <lineage>
        <taxon>Bacteria</taxon>
        <taxon>Pseudomonadati</taxon>
        <taxon>Pseudomonadota</taxon>
        <taxon>Gammaproteobacteria</taxon>
        <taxon>Vibrionales</taxon>
        <taxon>Vibrionaceae</taxon>
        <taxon>Aliivibrio</taxon>
    </lineage>
</organism>
<accession>A0A1B9NXB4</accession>
<dbReference type="STRING" id="688.A6E04_01405"/>